<dbReference type="RefSeq" id="WP_250827456.1">
    <property type="nucleotide sequence ID" value="NZ_JAMOIL010000013.1"/>
</dbReference>
<reference evidence="4" key="1">
    <citation type="submission" date="2022-05" db="EMBL/GenBank/DDBJ databases">
        <authorList>
            <person name="Tuo L."/>
        </authorList>
    </citation>
    <scope>NUCLEOTIDE SEQUENCE</scope>
    <source>
        <strain evidence="4">BSK12Z-4</strain>
    </source>
</reference>
<evidence type="ECO:0000256" key="2">
    <source>
        <dbReference type="ARBA" id="ARBA00022801"/>
    </source>
</evidence>
<dbReference type="EMBL" id="JAMOIL010000013">
    <property type="protein sequence ID" value="MCM0620939.1"/>
    <property type="molecule type" value="Genomic_DNA"/>
</dbReference>
<comment type="similarity">
    <text evidence="1">Belongs to the 4-hydroxybenzoyl-CoA thioesterase family.</text>
</comment>
<feature type="compositionally biased region" description="Polar residues" evidence="3">
    <location>
        <begin position="1"/>
        <end position="13"/>
    </location>
</feature>
<keyword evidence="2" id="KW-0378">Hydrolase</keyword>
<dbReference type="PANTHER" id="PTHR31793:SF27">
    <property type="entry name" value="NOVEL THIOESTERASE SUPERFAMILY DOMAIN AND SAPOSIN A-TYPE DOMAIN CONTAINING PROTEIN (0610012H03RIK)"/>
    <property type="match status" value="1"/>
</dbReference>
<organism evidence="4 5">
    <name type="scientific">Nocardioides bruguierae</name>
    <dbReference type="NCBI Taxonomy" id="2945102"/>
    <lineage>
        <taxon>Bacteria</taxon>
        <taxon>Bacillati</taxon>
        <taxon>Actinomycetota</taxon>
        <taxon>Actinomycetes</taxon>
        <taxon>Propionibacteriales</taxon>
        <taxon>Nocardioidaceae</taxon>
        <taxon>Nocardioides</taxon>
    </lineage>
</organism>
<evidence type="ECO:0000313" key="5">
    <source>
        <dbReference type="Proteomes" id="UP001139485"/>
    </source>
</evidence>
<protein>
    <submittedName>
        <fullName evidence="4">Acyl-CoA thioesterase</fullName>
    </submittedName>
</protein>
<name>A0A9X2DAC7_9ACTN</name>
<keyword evidence="5" id="KW-1185">Reference proteome</keyword>
<dbReference type="SUPFAM" id="SSF54637">
    <property type="entry name" value="Thioesterase/thiol ester dehydrase-isomerase"/>
    <property type="match status" value="1"/>
</dbReference>
<accession>A0A9X2DAC7</accession>
<dbReference type="InterPro" id="IPR050563">
    <property type="entry name" value="4-hydroxybenzoyl-CoA_TE"/>
</dbReference>
<dbReference type="Pfam" id="PF13279">
    <property type="entry name" value="4HBT_2"/>
    <property type="match status" value="1"/>
</dbReference>
<evidence type="ECO:0000256" key="3">
    <source>
        <dbReference type="SAM" id="MobiDB-lite"/>
    </source>
</evidence>
<dbReference type="AlphaFoldDB" id="A0A9X2DAC7"/>
<dbReference type="GO" id="GO:0047617">
    <property type="term" value="F:fatty acyl-CoA hydrolase activity"/>
    <property type="evidence" value="ECO:0007669"/>
    <property type="project" value="TreeGrafter"/>
</dbReference>
<gene>
    <name evidence="4" type="ORF">M8330_11620</name>
</gene>
<feature type="region of interest" description="Disordered" evidence="3">
    <location>
        <begin position="1"/>
        <end position="29"/>
    </location>
</feature>
<dbReference type="Gene3D" id="3.10.129.10">
    <property type="entry name" value="Hotdog Thioesterase"/>
    <property type="match status" value="1"/>
</dbReference>
<dbReference type="CDD" id="cd00586">
    <property type="entry name" value="4HBT"/>
    <property type="match status" value="1"/>
</dbReference>
<dbReference type="Proteomes" id="UP001139485">
    <property type="component" value="Unassembled WGS sequence"/>
</dbReference>
<evidence type="ECO:0000256" key="1">
    <source>
        <dbReference type="ARBA" id="ARBA00005953"/>
    </source>
</evidence>
<feature type="compositionally biased region" description="Basic and acidic residues" evidence="3">
    <location>
        <begin position="15"/>
        <end position="29"/>
    </location>
</feature>
<sequence length="164" mass="18427">MSDEQPPQTNPQTDPHSDPHSDPRDLRRSDFGEHRTVALRWADTDRYGHVNNAVHYELMDTAVNAWLWETNGLTPEALDAVGVVVETGMGYFAEIHFPGSVELGLRIEKVGRSSVRYRCGIFLPGVEEPAGVGHFQQVYIDKRTRRPVPVPEEVRRVLGPITVS</sequence>
<dbReference type="PANTHER" id="PTHR31793">
    <property type="entry name" value="4-HYDROXYBENZOYL-COA THIOESTERASE FAMILY MEMBER"/>
    <property type="match status" value="1"/>
</dbReference>
<dbReference type="InterPro" id="IPR029069">
    <property type="entry name" value="HotDog_dom_sf"/>
</dbReference>
<comment type="caution">
    <text evidence="4">The sequence shown here is derived from an EMBL/GenBank/DDBJ whole genome shotgun (WGS) entry which is preliminary data.</text>
</comment>
<proteinExistence type="inferred from homology"/>
<evidence type="ECO:0000313" key="4">
    <source>
        <dbReference type="EMBL" id="MCM0620939.1"/>
    </source>
</evidence>